<dbReference type="Gene3D" id="3.30.1490.100">
    <property type="entry name" value="DNA polymerase, Y-family, little finger domain"/>
    <property type="match status" value="1"/>
</dbReference>
<dbReference type="Gene3D" id="3.40.1170.60">
    <property type="match status" value="1"/>
</dbReference>
<evidence type="ECO:0000256" key="1">
    <source>
        <dbReference type="ARBA" id="ARBA00010945"/>
    </source>
</evidence>
<dbReference type="Pfam" id="PF13438">
    <property type="entry name" value="DUF4113"/>
    <property type="match status" value="1"/>
</dbReference>
<dbReference type="InterPro" id="IPR025188">
    <property type="entry name" value="DUF4113"/>
</dbReference>
<dbReference type="eggNOG" id="COG0389">
    <property type="taxonomic scope" value="Bacteria"/>
</dbReference>
<dbReference type="InterPro" id="IPR036775">
    <property type="entry name" value="DNA_pol_Y-fam_lit_finger_sf"/>
</dbReference>
<dbReference type="EMBL" id="CP003380">
    <property type="protein sequence ID" value="AFJ01728.1"/>
    <property type="molecule type" value="Genomic_DNA"/>
</dbReference>
<dbReference type="Proteomes" id="UP000009145">
    <property type="component" value="Chromosome"/>
</dbReference>
<keyword evidence="3" id="KW-0741">SOS mutagenesis</keyword>
<evidence type="ECO:0000313" key="8">
    <source>
        <dbReference type="Proteomes" id="UP000009145"/>
    </source>
</evidence>
<proteinExistence type="inferred from homology"/>
<dbReference type="PROSITE" id="PS50173">
    <property type="entry name" value="UMUC"/>
    <property type="match status" value="1"/>
</dbReference>
<dbReference type="InterPro" id="IPR017961">
    <property type="entry name" value="DNA_pol_Y-fam_little_finger"/>
</dbReference>
<dbReference type="GO" id="GO:0005829">
    <property type="term" value="C:cytosol"/>
    <property type="evidence" value="ECO:0007669"/>
    <property type="project" value="TreeGrafter"/>
</dbReference>
<keyword evidence="4" id="KW-0234">DNA repair</keyword>
<evidence type="ECO:0000259" key="6">
    <source>
        <dbReference type="PROSITE" id="PS50173"/>
    </source>
</evidence>
<evidence type="ECO:0000256" key="2">
    <source>
        <dbReference type="ARBA" id="ARBA00022763"/>
    </source>
</evidence>
<dbReference type="CDD" id="cd01700">
    <property type="entry name" value="PolY_Pol_V_umuC"/>
    <property type="match status" value="1"/>
</dbReference>
<dbReference type="NCBIfam" id="NF002955">
    <property type="entry name" value="PRK03609.1"/>
    <property type="match status" value="1"/>
</dbReference>
<dbReference type="PANTHER" id="PTHR11076">
    <property type="entry name" value="DNA REPAIR POLYMERASE UMUC / TRANSFERASE FAMILY MEMBER"/>
    <property type="match status" value="1"/>
</dbReference>
<dbReference type="KEGG" id="mec:Q7C_555"/>
<dbReference type="PATRIC" id="fig|754477.3.peg.549"/>
<keyword evidence="5" id="KW-0742">SOS response</keyword>
<dbReference type="InterPro" id="IPR043502">
    <property type="entry name" value="DNA/RNA_pol_sf"/>
</dbReference>
<protein>
    <submittedName>
        <fullName evidence="7">Error-prone, lesion bypass DNA polymerase V (UmuC)</fullName>
    </submittedName>
</protein>
<dbReference type="Pfam" id="PF11799">
    <property type="entry name" value="IMS_C"/>
    <property type="match status" value="1"/>
</dbReference>
<sequence length="435" mass="48814">MWCETCAASRDYPMPVFALVDCNNFYASCEKLFRPDLKDTPVVVLSNNDGCVVARSREAKSLGIKMGVPVFQIKAEMQRHGILAFSSNYALYADLSSRVMRTLEEMAARVEVYSIDEAFLDLTGIESAISLVEFGQQVRERIGHWIGITVCVGIAPTKTLAKLANHAAKKYPATQGVVDLTNPDRQRRLLALVPVDDVWGVGRRLSKRLNALGITTALDLANASPRAIRDQFSVVLERTVRELNGESCIELEEIPPIKKQIVCSRSFGVKVTHFELLREAVCEYATRATEKLRKEQQQAKVLTVFIRTSPFKDNEPQYSNSASGELLIPSCDTRDFIELANHLLKRIWKDGFRYAKAGVMLSDFYDPGMFQPGLFDDVSNRSNSQQLMSVLDTINQSGAGKVFFAGQGTKKDWSMKREHLSPAYTTRWDQLPRVK</sequence>
<keyword evidence="8" id="KW-1185">Reference proteome</keyword>
<feature type="domain" description="UmuC" evidence="6">
    <location>
        <begin position="17"/>
        <end position="202"/>
    </location>
</feature>
<dbReference type="Gene3D" id="1.10.150.20">
    <property type="entry name" value="5' to 3' exonuclease, C-terminal subdomain"/>
    <property type="match status" value="1"/>
</dbReference>
<evidence type="ECO:0000256" key="5">
    <source>
        <dbReference type="ARBA" id="ARBA00023236"/>
    </source>
</evidence>
<dbReference type="RefSeq" id="WP_014703151.1">
    <property type="nucleotide sequence ID" value="NC_017856.1"/>
</dbReference>
<dbReference type="Gene3D" id="3.30.70.270">
    <property type="match status" value="1"/>
</dbReference>
<accession>I1YFN5</accession>
<dbReference type="Pfam" id="PF00817">
    <property type="entry name" value="IMS"/>
    <property type="match status" value="1"/>
</dbReference>
<reference evidence="7 8" key="1">
    <citation type="journal article" date="2012" name="J. Bacteriol.">
        <title>Complete genome sequences of Methylophaga sp. strain JAM1 and Methylophaga sp. strain JAM7.</title>
        <authorList>
            <person name="Villeneuve C."/>
            <person name="Martineau C."/>
            <person name="Mauffrey F."/>
            <person name="Villemur R."/>
        </authorList>
    </citation>
    <scope>NUCLEOTIDE SEQUENCE [LARGE SCALE GENOMIC DNA]</scope>
    <source>
        <strain evidence="7 8">JAM7</strain>
    </source>
</reference>
<dbReference type="GO" id="GO:0003887">
    <property type="term" value="F:DNA-directed DNA polymerase activity"/>
    <property type="evidence" value="ECO:0007669"/>
    <property type="project" value="TreeGrafter"/>
</dbReference>
<dbReference type="InterPro" id="IPR043128">
    <property type="entry name" value="Rev_trsase/Diguanyl_cyclase"/>
</dbReference>
<dbReference type="GO" id="GO:0009432">
    <property type="term" value="P:SOS response"/>
    <property type="evidence" value="ECO:0007669"/>
    <property type="project" value="UniProtKB-KW"/>
</dbReference>
<keyword evidence="2" id="KW-0227">DNA damage</keyword>
<dbReference type="GO" id="GO:0042276">
    <property type="term" value="P:error-prone translesion synthesis"/>
    <property type="evidence" value="ECO:0007669"/>
    <property type="project" value="TreeGrafter"/>
</dbReference>
<name>I1YFN5_METFJ</name>
<dbReference type="AlphaFoldDB" id="I1YFN5"/>
<dbReference type="GO" id="GO:0003684">
    <property type="term" value="F:damaged DNA binding"/>
    <property type="evidence" value="ECO:0007669"/>
    <property type="project" value="InterPro"/>
</dbReference>
<dbReference type="HOGENOM" id="CLU_012348_3_0_6"/>
<evidence type="ECO:0000256" key="4">
    <source>
        <dbReference type="ARBA" id="ARBA00023204"/>
    </source>
</evidence>
<dbReference type="STRING" id="754477.Q7C_555"/>
<dbReference type="InterPro" id="IPR001126">
    <property type="entry name" value="UmuC"/>
</dbReference>
<dbReference type="InterPro" id="IPR050116">
    <property type="entry name" value="DNA_polymerase-Y"/>
</dbReference>
<evidence type="ECO:0000256" key="3">
    <source>
        <dbReference type="ARBA" id="ARBA00023199"/>
    </source>
</evidence>
<gene>
    <name evidence="7" type="ordered locus">Q7C_555</name>
</gene>
<organism evidence="7 8">
    <name type="scientific">Methylophaga frappieri (strain ATCC BAA-2434 / DSM 25690 / JAM7)</name>
    <dbReference type="NCBI Taxonomy" id="754477"/>
    <lineage>
        <taxon>Bacteria</taxon>
        <taxon>Pseudomonadati</taxon>
        <taxon>Pseudomonadota</taxon>
        <taxon>Gammaproteobacteria</taxon>
        <taxon>Thiotrichales</taxon>
        <taxon>Piscirickettsiaceae</taxon>
        <taxon>Methylophaga</taxon>
    </lineage>
</organism>
<dbReference type="GO" id="GO:0006281">
    <property type="term" value="P:DNA repair"/>
    <property type="evidence" value="ECO:0007669"/>
    <property type="project" value="UniProtKB-KW"/>
</dbReference>
<dbReference type="PANTHER" id="PTHR11076:SF34">
    <property type="entry name" value="PROTEIN UMUC"/>
    <property type="match status" value="1"/>
</dbReference>
<dbReference type="Pfam" id="PF11798">
    <property type="entry name" value="IMS_HHH"/>
    <property type="match status" value="1"/>
</dbReference>
<dbReference type="SUPFAM" id="SSF100879">
    <property type="entry name" value="Lesion bypass DNA polymerase (Y-family), little finger domain"/>
    <property type="match status" value="1"/>
</dbReference>
<dbReference type="InterPro" id="IPR024728">
    <property type="entry name" value="PolY_HhH_motif"/>
</dbReference>
<dbReference type="SUPFAM" id="SSF56672">
    <property type="entry name" value="DNA/RNA polymerases"/>
    <property type="match status" value="1"/>
</dbReference>
<comment type="similarity">
    <text evidence="1">Belongs to the DNA polymerase type-Y family.</text>
</comment>
<evidence type="ECO:0000313" key="7">
    <source>
        <dbReference type="EMBL" id="AFJ01728.1"/>
    </source>
</evidence>